<comment type="caution">
    <text evidence="13">The sequence shown here is derived from an EMBL/GenBank/DDBJ whole genome shotgun (WGS) entry which is preliminary data.</text>
</comment>
<reference evidence="13 14" key="1">
    <citation type="submission" date="2019-03" db="EMBL/GenBank/DDBJ databases">
        <title>Reclassification of Micrococcus aloeverae and Micrococcus yunnanensis as later heterotypic synonyms of Micrococcus luteus.</title>
        <authorList>
            <person name="Huang C.-H."/>
        </authorList>
    </citation>
    <scope>NUCLEOTIDE SEQUENCE [LARGE SCALE GENOMIC DNA]</scope>
    <source>
        <strain evidence="13 14">BCRC 12151</strain>
    </source>
</reference>
<feature type="transmembrane region" description="Helical" evidence="12">
    <location>
        <begin position="234"/>
        <end position="258"/>
    </location>
</feature>
<dbReference type="Proteomes" id="UP000297477">
    <property type="component" value="Unassembled WGS sequence"/>
</dbReference>
<keyword evidence="10" id="KW-0173">Coenzyme A biosynthesis</keyword>
<comment type="subcellular location">
    <subcellularLocation>
        <location evidence="1">Cell membrane</location>
        <topology evidence="1">Multi-pass membrane protein</topology>
    </subcellularLocation>
    <subcellularLocation>
        <location evidence="10">Cytoplasm</location>
    </subcellularLocation>
</comment>
<keyword evidence="3" id="KW-0813">Transport</keyword>
<feature type="transmembrane region" description="Helical" evidence="12">
    <location>
        <begin position="58"/>
        <end position="77"/>
    </location>
</feature>
<evidence type="ECO:0000256" key="7">
    <source>
        <dbReference type="ARBA" id="ARBA00022840"/>
    </source>
</evidence>
<dbReference type="PROSITE" id="PS51219">
    <property type="entry name" value="DPCK"/>
    <property type="match status" value="1"/>
</dbReference>
<feature type="transmembrane region" description="Helical" evidence="12">
    <location>
        <begin position="418"/>
        <end position="441"/>
    </location>
</feature>
<evidence type="ECO:0000256" key="12">
    <source>
        <dbReference type="SAM" id="Phobius"/>
    </source>
</evidence>
<evidence type="ECO:0000256" key="2">
    <source>
        <dbReference type="ARBA" id="ARBA00005658"/>
    </source>
</evidence>
<dbReference type="Gene3D" id="3.40.50.300">
    <property type="entry name" value="P-loop containing nucleotide triphosphate hydrolases"/>
    <property type="match status" value="1"/>
</dbReference>
<keyword evidence="14" id="KW-1185">Reference proteome</keyword>
<keyword evidence="10 13" id="KW-0808">Transferase</keyword>
<dbReference type="HAMAP" id="MF_00376">
    <property type="entry name" value="Dephospho_CoA_kinase"/>
    <property type="match status" value="1"/>
</dbReference>
<evidence type="ECO:0000256" key="8">
    <source>
        <dbReference type="ARBA" id="ARBA00022989"/>
    </source>
</evidence>
<keyword evidence="4" id="KW-1003">Cell membrane</keyword>
<proteinExistence type="inferred from homology"/>
<keyword evidence="9 12" id="KW-0472">Membrane</keyword>
<dbReference type="InterPro" id="IPR000060">
    <property type="entry name" value="BCCT_transptr"/>
</dbReference>
<evidence type="ECO:0000313" key="13">
    <source>
        <dbReference type="EMBL" id="TFI00848.1"/>
    </source>
</evidence>
<keyword evidence="7 10" id="KW-0067">ATP-binding</keyword>
<comment type="pathway">
    <text evidence="10">Cofactor biosynthesis; coenzyme A biosynthesis; CoA from (R)-pantothenate: step 5/5.</text>
</comment>
<feature type="binding site" evidence="10">
    <location>
        <begin position="594"/>
        <end position="599"/>
    </location>
    <ligand>
        <name>ATP</name>
        <dbReference type="ChEBI" id="CHEBI:30616"/>
    </ligand>
</feature>
<comment type="function">
    <text evidence="10">Catalyzes the phosphorylation of the 3'-hydroxyl group of dephosphocoenzyme A to form coenzyme A.</text>
</comment>
<comment type="similarity">
    <text evidence="2">Belongs to the BCCT transporter (TC 2.A.15) family.</text>
</comment>
<dbReference type="EMBL" id="SPKT01000003">
    <property type="protein sequence ID" value="TFI00848.1"/>
    <property type="molecule type" value="Genomic_DNA"/>
</dbReference>
<dbReference type="GO" id="GO:0004140">
    <property type="term" value="F:dephospho-CoA kinase activity"/>
    <property type="evidence" value="ECO:0007669"/>
    <property type="project" value="UniProtKB-EC"/>
</dbReference>
<keyword evidence="6 10" id="KW-0547">Nucleotide-binding</keyword>
<dbReference type="Pfam" id="PF01121">
    <property type="entry name" value="CoaE"/>
    <property type="match status" value="1"/>
</dbReference>
<evidence type="ECO:0000256" key="10">
    <source>
        <dbReference type="HAMAP-Rule" id="MF_00376"/>
    </source>
</evidence>
<dbReference type="CDD" id="cd02022">
    <property type="entry name" value="DPCK"/>
    <property type="match status" value="1"/>
</dbReference>
<dbReference type="SUPFAM" id="SSF52540">
    <property type="entry name" value="P-loop containing nucleoside triphosphate hydrolases"/>
    <property type="match status" value="1"/>
</dbReference>
<protein>
    <recommendedName>
        <fullName evidence="10 11">Dephospho-CoA kinase</fullName>
        <ecNumber evidence="10 11">2.7.1.24</ecNumber>
    </recommendedName>
    <alternativeName>
        <fullName evidence="10">Dephosphocoenzyme A kinase</fullName>
    </alternativeName>
</protein>
<feature type="transmembrane region" description="Helical" evidence="12">
    <location>
        <begin position="462"/>
        <end position="479"/>
    </location>
</feature>
<feature type="transmembrane region" description="Helical" evidence="12">
    <location>
        <begin position="20"/>
        <end position="38"/>
    </location>
</feature>
<organism evidence="13 14">
    <name type="scientific">Micrococcus lylae</name>
    <dbReference type="NCBI Taxonomy" id="1273"/>
    <lineage>
        <taxon>Bacteria</taxon>
        <taxon>Bacillati</taxon>
        <taxon>Actinomycetota</taxon>
        <taxon>Actinomycetes</taxon>
        <taxon>Micrococcales</taxon>
        <taxon>Micrococcaceae</taxon>
        <taxon>Micrococcus</taxon>
    </lineage>
</organism>
<dbReference type="Pfam" id="PF02028">
    <property type="entry name" value="BCCT"/>
    <property type="match status" value="1"/>
</dbReference>
<name>A0ABY2K1H2_9MICC</name>
<gene>
    <name evidence="10 13" type="primary">coaE</name>
    <name evidence="13" type="ORF">E4A49_02360</name>
</gene>
<dbReference type="RefSeq" id="WP_067188925.1">
    <property type="nucleotide sequence ID" value="NZ_SPKT01000003.1"/>
</dbReference>
<dbReference type="InterPro" id="IPR027417">
    <property type="entry name" value="P-loop_NTPase"/>
</dbReference>
<feature type="transmembrane region" description="Helical" evidence="12">
    <location>
        <begin position="201"/>
        <end position="222"/>
    </location>
</feature>
<dbReference type="PANTHER" id="PTHR30047">
    <property type="entry name" value="HIGH-AFFINITY CHOLINE TRANSPORT PROTEIN-RELATED"/>
    <property type="match status" value="1"/>
</dbReference>
<feature type="transmembrane region" description="Helical" evidence="12">
    <location>
        <begin position="151"/>
        <end position="171"/>
    </location>
</feature>
<dbReference type="NCBIfam" id="TIGR00152">
    <property type="entry name" value="dephospho-CoA kinase"/>
    <property type="match status" value="1"/>
</dbReference>
<feature type="transmembrane region" description="Helical" evidence="12">
    <location>
        <begin position="491"/>
        <end position="513"/>
    </location>
</feature>
<feature type="transmembrane region" description="Helical" evidence="12">
    <location>
        <begin position="97"/>
        <end position="118"/>
    </location>
</feature>
<evidence type="ECO:0000256" key="6">
    <source>
        <dbReference type="ARBA" id="ARBA00022741"/>
    </source>
</evidence>
<feature type="transmembrane region" description="Helical" evidence="12">
    <location>
        <begin position="355"/>
        <end position="376"/>
    </location>
</feature>
<sequence>MNSFLTRLHDRLGLRTSPAIFFASALVIIVFTVAMGAFPGPVQQVFGVAAQWLRYDIGWFYTASATCLVVFAFGLAFSRFGRVKLGDDDATPEHSGIAWFGMLFAAGVGAVLMFWGIAEPMNHYANPPLEGTDPYTDQALMQAINFANLHFGIHMWGILLVPGLCFGYFTYKRKLPPRVSSAFQPILGDGIHGPIGKTIDVVTIVSTVFGIGVSTGLGALQINAGMNYVFGTPIAGWVQALIMAVITAAALTSVLAGMDKGVKRLSYINICMAVAFMLYCLMWAESSLNVLRGMVESVGRYVQALPMLTTFSDTLGGGAWSGDWTVFYWAWTVSWAPFVGLFVAKISRGRTIREFVFAGIGIPTAFVIIWMGVYGFSSYQLDRSTASAPGAPGEMTQTIVVDGNVQAALFQYLQHMPLYLPVATFALLIIVIFFVTSIDSGALVMDAMASGHEEETTRRQRVFWGLSIGLVCTAIITTAGEDGLDALQEVIIVIGFPVMVLTLMQAALLLRALREDAGSLKPMRTRQWKPVLPAEEYHRRAQEGGVDITDYSIRPQFEVGTEPEYDTHTPNTWHQQKTVAERAAVTIGMSGAVASGKSLVASEFARHGAVVVDYDDLMHELLVAGHPAVRELGGVFGEDMVRADGSVDWTAVDALTAESTAARTRLYEVVDPHVKAEANRRAAAIGDDAVLVVDLALLDESSSARDFDRVIVVESSVESRVERLMAELGLTREQAWAEIDADAQDADPSDAPGWTTIENSGTREELSAAVDAYWSEHVQPVLDQVKAASTDA</sequence>
<keyword evidence="10 13" id="KW-0418">Kinase</keyword>
<evidence type="ECO:0000256" key="11">
    <source>
        <dbReference type="NCBIfam" id="TIGR00152"/>
    </source>
</evidence>
<feature type="transmembrane region" description="Helical" evidence="12">
    <location>
        <begin position="265"/>
        <end position="284"/>
    </location>
</feature>
<dbReference type="InterPro" id="IPR001977">
    <property type="entry name" value="Depp_CoAkinase"/>
</dbReference>
<keyword evidence="8 12" id="KW-1133">Transmembrane helix</keyword>
<feature type="transmembrane region" description="Helical" evidence="12">
    <location>
        <begin position="326"/>
        <end position="343"/>
    </location>
</feature>
<evidence type="ECO:0000256" key="5">
    <source>
        <dbReference type="ARBA" id="ARBA00022692"/>
    </source>
</evidence>
<evidence type="ECO:0000256" key="9">
    <source>
        <dbReference type="ARBA" id="ARBA00023136"/>
    </source>
</evidence>
<keyword evidence="5 12" id="KW-0812">Transmembrane</keyword>
<comment type="catalytic activity">
    <reaction evidence="10">
        <text>3'-dephospho-CoA + ATP = ADP + CoA + H(+)</text>
        <dbReference type="Rhea" id="RHEA:18245"/>
        <dbReference type="ChEBI" id="CHEBI:15378"/>
        <dbReference type="ChEBI" id="CHEBI:30616"/>
        <dbReference type="ChEBI" id="CHEBI:57287"/>
        <dbReference type="ChEBI" id="CHEBI:57328"/>
        <dbReference type="ChEBI" id="CHEBI:456216"/>
        <dbReference type="EC" id="2.7.1.24"/>
    </reaction>
</comment>
<evidence type="ECO:0000256" key="1">
    <source>
        <dbReference type="ARBA" id="ARBA00004651"/>
    </source>
</evidence>
<keyword evidence="10" id="KW-0963">Cytoplasm</keyword>
<dbReference type="PANTHER" id="PTHR30047:SF7">
    <property type="entry name" value="HIGH-AFFINITY CHOLINE TRANSPORT PROTEIN"/>
    <property type="match status" value="1"/>
</dbReference>
<evidence type="ECO:0000313" key="14">
    <source>
        <dbReference type="Proteomes" id="UP000297477"/>
    </source>
</evidence>
<accession>A0ABY2K1H2</accession>
<evidence type="ECO:0000256" key="4">
    <source>
        <dbReference type="ARBA" id="ARBA00022475"/>
    </source>
</evidence>
<dbReference type="EC" id="2.7.1.24" evidence="10 11"/>
<comment type="similarity">
    <text evidence="10">Belongs to the CoaE family.</text>
</comment>
<dbReference type="NCBIfam" id="TIGR00842">
    <property type="entry name" value="bcct"/>
    <property type="match status" value="1"/>
</dbReference>
<evidence type="ECO:0000256" key="3">
    <source>
        <dbReference type="ARBA" id="ARBA00022448"/>
    </source>
</evidence>